<dbReference type="InterPro" id="IPR046335">
    <property type="entry name" value="LacI/GalR-like_sensor"/>
</dbReference>
<name>F3G9L3_PSESJ</name>
<dbReference type="GO" id="GO:0003677">
    <property type="term" value="F:DNA binding"/>
    <property type="evidence" value="ECO:0007669"/>
    <property type="project" value="UniProtKB-KW"/>
</dbReference>
<evidence type="ECO:0000256" key="3">
    <source>
        <dbReference type="ARBA" id="ARBA00023163"/>
    </source>
</evidence>
<evidence type="ECO:0000256" key="1">
    <source>
        <dbReference type="ARBA" id="ARBA00023015"/>
    </source>
</evidence>
<evidence type="ECO:0000259" key="4">
    <source>
        <dbReference type="Pfam" id="PF13377"/>
    </source>
</evidence>
<evidence type="ECO:0000313" key="6">
    <source>
        <dbReference type="Proteomes" id="UP000004986"/>
    </source>
</evidence>
<keyword evidence="1" id="KW-0805">Transcription regulation</keyword>
<comment type="caution">
    <text evidence="5">The sequence shown here is derived from an EMBL/GenBank/DDBJ whole genome shotgun (WGS) entry which is preliminary data.</text>
</comment>
<dbReference type="HOGENOM" id="CLU_3111287_0_0_6"/>
<organism evidence="5 6">
    <name type="scientific">Pseudomonas syringae pv. pisi str. 1704B</name>
    <dbReference type="NCBI Taxonomy" id="629263"/>
    <lineage>
        <taxon>Bacteria</taxon>
        <taxon>Pseudomonadati</taxon>
        <taxon>Pseudomonadota</taxon>
        <taxon>Gammaproteobacteria</taxon>
        <taxon>Pseudomonadales</taxon>
        <taxon>Pseudomonadaceae</taxon>
        <taxon>Pseudomonas</taxon>
        <taxon>Pseudomonas syringae</taxon>
    </lineage>
</organism>
<protein>
    <submittedName>
        <fullName evidence="5">LacI transcriptional regulator</fullName>
    </submittedName>
</protein>
<keyword evidence="2" id="KW-0238">DNA-binding</keyword>
<dbReference type="AlphaFoldDB" id="F3G9L3"/>
<dbReference type="EMBL" id="AEAI01000791">
    <property type="protein sequence ID" value="EGH43763.1"/>
    <property type="molecule type" value="Genomic_DNA"/>
</dbReference>
<feature type="domain" description="Transcriptional regulator LacI/GalR-like sensor" evidence="4">
    <location>
        <begin position="2"/>
        <end position="50"/>
    </location>
</feature>
<keyword evidence="6" id="KW-1185">Reference proteome</keyword>
<proteinExistence type="predicted"/>
<evidence type="ECO:0000313" key="5">
    <source>
        <dbReference type="EMBL" id="EGH43763.1"/>
    </source>
</evidence>
<dbReference type="Pfam" id="PF13377">
    <property type="entry name" value="Peripla_BP_3"/>
    <property type="match status" value="1"/>
</dbReference>
<sequence>AHMVPRLTSIRTPREEVGQRAAQVLLGLLDGVIQHPQVDLGFELVVRESS</sequence>
<dbReference type="PATRIC" id="fig|629263.4.peg.2571"/>
<feature type="non-terminal residue" evidence="5">
    <location>
        <position position="1"/>
    </location>
</feature>
<gene>
    <name evidence="5" type="ORF">PSYPI_15783</name>
</gene>
<accession>F3G9L3</accession>
<dbReference type="Gene3D" id="3.40.50.2300">
    <property type="match status" value="1"/>
</dbReference>
<evidence type="ECO:0000256" key="2">
    <source>
        <dbReference type="ARBA" id="ARBA00023125"/>
    </source>
</evidence>
<dbReference type="InterPro" id="IPR028082">
    <property type="entry name" value="Peripla_BP_I"/>
</dbReference>
<reference evidence="5 6" key="1">
    <citation type="journal article" date="2011" name="PLoS Pathog.">
        <title>Dynamic evolution of pathogenicity revealed by sequencing and comparative genomics of 19 Pseudomonas syringae isolates.</title>
        <authorList>
            <person name="Baltrus D.A."/>
            <person name="Nishimura M.T."/>
            <person name="Romanchuk A."/>
            <person name="Chang J.H."/>
            <person name="Mukhtar M.S."/>
            <person name="Cherkis K."/>
            <person name="Roach J."/>
            <person name="Grant S.R."/>
            <person name="Jones C.D."/>
            <person name="Dangl J.L."/>
        </authorList>
    </citation>
    <scope>NUCLEOTIDE SEQUENCE [LARGE SCALE GENOMIC DNA]</scope>
    <source>
        <strain evidence="5 6">1704B</strain>
    </source>
</reference>
<keyword evidence="3" id="KW-0804">Transcription</keyword>
<dbReference type="Proteomes" id="UP000004986">
    <property type="component" value="Unassembled WGS sequence"/>
</dbReference>
<dbReference type="SUPFAM" id="SSF53822">
    <property type="entry name" value="Periplasmic binding protein-like I"/>
    <property type="match status" value="1"/>
</dbReference>